<accession>A0A948X0C3</accession>
<evidence type="ECO:0000256" key="1">
    <source>
        <dbReference type="SAM" id="SignalP"/>
    </source>
</evidence>
<comment type="caution">
    <text evidence="2">The sequence shown here is derived from an EMBL/GenBank/DDBJ whole genome shotgun (WGS) entry which is preliminary data.</text>
</comment>
<protein>
    <submittedName>
        <fullName evidence="2">DUF2490 domain-containing protein</fullName>
    </submittedName>
</protein>
<evidence type="ECO:0000313" key="2">
    <source>
        <dbReference type="EMBL" id="MBU3839353.1"/>
    </source>
</evidence>
<keyword evidence="1" id="KW-0732">Signal</keyword>
<evidence type="ECO:0000313" key="3">
    <source>
        <dbReference type="Proteomes" id="UP000783796"/>
    </source>
</evidence>
<organism evidence="2 3">
    <name type="scientific">Candidatus Phocaeicola faecigallinarum</name>
    <dbReference type="NCBI Taxonomy" id="2838732"/>
    <lineage>
        <taxon>Bacteria</taxon>
        <taxon>Pseudomonadati</taxon>
        <taxon>Bacteroidota</taxon>
        <taxon>Bacteroidia</taxon>
        <taxon>Bacteroidales</taxon>
        <taxon>Bacteroidaceae</taxon>
        <taxon>Phocaeicola</taxon>
    </lineage>
</organism>
<gene>
    <name evidence="2" type="ORF">H9777_13810</name>
</gene>
<dbReference type="Pfam" id="PF10677">
    <property type="entry name" value="DUF2490"/>
    <property type="match status" value="1"/>
</dbReference>
<feature type="chain" id="PRO_5038128817" evidence="1">
    <location>
        <begin position="27"/>
        <end position="92"/>
    </location>
</feature>
<dbReference type="Proteomes" id="UP000783796">
    <property type="component" value="Unassembled WGS sequence"/>
</dbReference>
<reference evidence="2" key="2">
    <citation type="submission" date="2021-04" db="EMBL/GenBank/DDBJ databases">
        <authorList>
            <person name="Gilroy R."/>
        </authorList>
    </citation>
    <scope>NUCLEOTIDE SEQUENCE</scope>
    <source>
        <strain evidence="2">G4-2901</strain>
    </source>
</reference>
<name>A0A948X0C3_9BACT</name>
<dbReference type="InterPro" id="IPR019619">
    <property type="entry name" value="DUF2490"/>
</dbReference>
<dbReference type="EMBL" id="JAHLFW010000111">
    <property type="protein sequence ID" value="MBU3839353.1"/>
    <property type="molecule type" value="Genomic_DNA"/>
</dbReference>
<feature type="signal peptide" evidence="1">
    <location>
        <begin position="1"/>
        <end position="26"/>
    </location>
</feature>
<reference evidence="2" key="1">
    <citation type="journal article" date="2021" name="PeerJ">
        <title>Extensive microbial diversity within the chicken gut microbiome revealed by metagenomics and culture.</title>
        <authorList>
            <person name="Gilroy R."/>
            <person name="Ravi A."/>
            <person name="Getino M."/>
            <person name="Pursley I."/>
            <person name="Horton D.L."/>
            <person name="Alikhan N.F."/>
            <person name="Baker D."/>
            <person name="Gharbi K."/>
            <person name="Hall N."/>
            <person name="Watson M."/>
            <person name="Adriaenssens E.M."/>
            <person name="Foster-Nyarko E."/>
            <person name="Jarju S."/>
            <person name="Secka A."/>
            <person name="Antonio M."/>
            <person name="Oren A."/>
            <person name="Chaudhuri R.R."/>
            <person name="La Ragione R."/>
            <person name="Hildebrand F."/>
            <person name="Pallen M.J."/>
        </authorList>
    </citation>
    <scope>NUCLEOTIDE SEQUENCE</scope>
    <source>
        <strain evidence="2">G4-2901</strain>
    </source>
</reference>
<proteinExistence type="predicted"/>
<sequence length="92" mass="10506">MKTHRSGILLLIFCGLLALVNFPLMAQDGADWSSWTSVTVNHKFNKNLRLMSKAQVRTRDNFSAFERFFINAGLGYKVLPNWELKGVLAYIN</sequence>
<dbReference type="AlphaFoldDB" id="A0A948X0C3"/>